<dbReference type="Pfam" id="PF00440">
    <property type="entry name" value="TetR_N"/>
    <property type="match status" value="1"/>
</dbReference>
<accession>U2PZ12</accession>
<dbReference type="Proteomes" id="UP000016721">
    <property type="component" value="Unassembled WGS sequence"/>
</dbReference>
<feature type="DNA-binding region" description="H-T-H motif" evidence="2">
    <location>
        <begin position="34"/>
        <end position="53"/>
    </location>
</feature>
<name>U2PZ12_9CLOT</name>
<dbReference type="PATRIC" id="fig|1294142.3.peg.670"/>
<dbReference type="OrthoDB" id="9810250at2"/>
<dbReference type="RefSeq" id="WP_021800733.1">
    <property type="nucleotide sequence ID" value="NZ_KI273145.1"/>
</dbReference>
<comment type="caution">
    <text evidence="4">The sequence shown here is derived from an EMBL/GenBank/DDBJ whole genome shotgun (WGS) entry which is preliminary data.</text>
</comment>
<dbReference type="InterPro" id="IPR050624">
    <property type="entry name" value="HTH-type_Tx_Regulator"/>
</dbReference>
<dbReference type="PANTHER" id="PTHR43479">
    <property type="entry name" value="ACREF/ENVCD OPERON REPRESSOR-RELATED"/>
    <property type="match status" value="1"/>
</dbReference>
<proteinExistence type="predicted"/>
<dbReference type="EMBL" id="APJA01000009">
    <property type="protein sequence ID" value="ERK31750.1"/>
    <property type="molecule type" value="Genomic_DNA"/>
</dbReference>
<dbReference type="eggNOG" id="COG1309">
    <property type="taxonomic scope" value="Bacteria"/>
</dbReference>
<dbReference type="InterPro" id="IPR039532">
    <property type="entry name" value="TetR_C_Firmicutes"/>
</dbReference>
<dbReference type="STRING" id="1294142.CINTURNW_0682"/>
<dbReference type="PANTHER" id="PTHR43479:SF7">
    <property type="entry name" value="TETR-FAMILY TRANSCRIPTIONAL REGULATOR"/>
    <property type="match status" value="1"/>
</dbReference>
<feature type="domain" description="HTH tetR-type" evidence="3">
    <location>
        <begin position="11"/>
        <end position="71"/>
    </location>
</feature>
<dbReference type="PROSITE" id="PS50977">
    <property type="entry name" value="HTH_TETR_2"/>
    <property type="match status" value="1"/>
</dbReference>
<keyword evidence="5" id="KW-1185">Reference proteome</keyword>
<dbReference type="Pfam" id="PF14278">
    <property type="entry name" value="TetR_C_8"/>
    <property type="match status" value="1"/>
</dbReference>
<evidence type="ECO:0000256" key="2">
    <source>
        <dbReference type="PROSITE-ProRule" id="PRU00335"/>
    </source>
</evidence>
<protein>
    <recommendedName>
        <fullName evidence="3">HTH tetR-type domain-containing protein</fullName>
    </recommendedName>
</protein>
<keyword evidence="1 2" id="KW-0238">DNA-binding</keyword>
<dbReference type="HOGENOM" id="CLU_087539_0_6_9"/>
<evidence type="ECO:0000256" key="1">
    <source>
        <dbReference type="ARBA" id="ARBA00023125"/>
    </source>
</evidence>
<dbReference type="SUPFAM" id="SSF46689">
    <property type="entry name" value="Homeodomain-like"/>
    <property type="match status" value="1"/>
</dbReference>
<sequence>MPGVKGNRRILYTKNIIKESLIELLKDKEIHQVTVTDICKKADVNRGTFYSHYKDAFDLLQSMEDELFNQVIVYLTEIPVEDYTDILLIKVFELIVENKELCEVLFCKQKDSKILDRILYVANKANLDKIINTPGFTDAYLNYLLKYTIGGIVAVVQTWLENDLVESPRELLAIINNINKFSRNTFTQNLK</sequence>
<dbReference type="InterPro" id="IPR001647">
    <property type="entry name" value="HTH_TetR"/>
</dbReference>
<evidence type="ECO:0000313" key="5">
    <source>
        <dbReference type="Proteomes" id="UP000016721"/>
    </source>
</evidence>
<dbReference type="InterPro" id="IPR009057">
    <property type="entry name" value="Homeodomain-like_sf"/>
</dbReference>
<evidence type="ECO:0000313" key="4">
    <source>
        <dbReference type="EMBL" id="ERK31750.1"/>
    </source>
</evidence>
<dbReference type="AlphaFoldDB" id="U2PZ12"/>
<organism evidence="4 5">
    <name type="scientific">Clostridium intestinale URNW</name>
    <dbReference type="NCBI Taxonomy" id="1294142"/>
    <lineage>
        <taxon>Bacteria</taxon>
        <taxon>Bacillati</taxon>
        <taxon>Bacillota</taxon>
        <taxon>Clostridia</taxon>
        <taxon>Eubacteriales</taxon>
        <taxon>Clostridiaceae</taxon>
        <taxon>Clostridium</taxon>
    </lineage>
</organism>
<reference evidence="4 5" key="1">
    <citation type="journal article" date="2013" name="Genome Announc.">
        <title>Draft Genome Sequence of the Hydrogen- and Ethanol-Producing Bacterium Clostridium intestinale Strain URNW.</title>
        <authorList>
            <person name="Lal S."/>
            <person name="Ramachandran U."/>
            <person name="Zhang X."/>
            <person name="Sparling R."/>
            <person name="Levin D.B."/>
        </authorList>
    </citation>
    <scope>NUCLEOTIDE SEQUENCE [LARGE SCALE GENOMIC DNA]</scope>
    <source>
        <strain evidence="4 5">URNW</strain>
    </source>
</reference>
<evidence type="ECO:0000259" key="3">
    <source>
        <dbReference type="PROSITE" id="PS50977"/>
    </source>
</evidence>
<dbReference type="Gene3D" id="1.10.357.10">
    <property type="entry name" value="Tetracycline Repressor, domain 2"/>
    <property type="match status" value="1"/>
</dbReference>
<gene>
    <name evidence="4" type="ORF">CINTURNW_0682</name>
</gene>
<dbReference type="GO" id="GO:0003677">
    <property type="term" value="F:DNA binding"/>
    <property type="evidence" value="ECO:0007669"/>
    <property type="project" value="UniProtKB-UniRule"/>
</dbReference>